<proteinExistence type="inferred from homology"/>
<evidence type="ECO:0000313" key="10">
    <source>
        <dbReference type="Proteomes" id="UP001500967"/>
    </source>
</evidence>
<evidence type="ECO:0000256" key="2">
    <source>
        <dbReference type="ARBA" id="ARBA00010792"/>
    </source>
</evidence>
<gene>
    <name evidence="9" type="ORF">GCM10009539_68190</name>
</gene>
<reference evidence="9 10" key="1">
    <citation type="journal article" date="2019" name="Int. J. Syst. Evol. Microbiol.">
        <title>The Global Catalogue of Microorganisms (GCM) 10K type strain sequencing project: providing services to taxonomists for standard genome sequencing and annotation.</title>
        <authorList>
            <consortium name="The Broad Institute Genomics Platform"/>
            <consortium name="The Broad Institute Genome Sequencing Center for Infectious Disease"/>
            <person name="Wu L."/>
            <person name="Ma J."/>
        </authorList>
    </citation>
    <scope>NUCLEOTIDE SEQUENCE [LARGE SCALE GENOMIC DNA]</scope>
    <source>
        <strain evidence="9 10">JCM 10425</strain>
    </source>
</reference>
<protein>
    <submittedName>
        <fullName evidence="9">VTT domain-containing protein</fullName>
    </submittedName>
</protein>
<comment type="caution">
    <text evidence="9">The sequence shown here is derived from an EMBL/GenBank/DDBJ whole genome shotgun (WGS) entry which is preliminary data.</text>
</comment>
<dbReference type="PANTHER" id="PTHR30353:SF0">
    <property type="entry name" value="TRANSMEMBRANE PROTEIN"/>
    <property type="match status" value="1"/>
</dbReference>
<feature type="transmembrane region" description="Helical" evidence="7">
    <location>
        <begin position="63"/>
        <end position="86"/>
    </location>
</feature>
<evidence type="ECO:0000256" key="1">
    <source>
        <dbReference type="ARBA" id="ARBA00004651"/>
    </source>
</evidence>
<feature type="transmembrane region" description="Helical" evidence="7">
    <location>
        <begin position="153"/>
        <end position="171"/>
    </location>
</feature>
<dbReference type="InterPro" id="IPR032818">
    <property type="entry name" value="DedA-like"/>
</dbReference>
<sequence>MTAALTSAEVLATAWPDRIADAASASYPVLVVAVLLGAIVPVIPTGAAVSAAAVLAVHNGGVSLIQVIVLAAVSAWLGDCVVYALFRWGRRGVTRFIARHPIDSPEANDRLEETRRRLTENGTQVLVVSRLIPGGRLPTMFAASAIRYPWPRYVSGAGVAALVWAIAYAVMGLLGGSLFANPLVGIAVTVVATLLVSLVARYVQRWLANRQSASEGSATGPVG</sequence>
<feature type="transmembrane region" description="Helical" evidence="7">
    <location>
        <begin position="27"/>
        <end position="57"/>
    </location>
</feature>
<evidence type="ECO:0000313" key="9">
    <source>
        <dbReference type="EMBL" id="GAA0271249.1"/>
    </source>
</evidence>
<evidence type="ECO:0000259" key="8">
    <source>
        <dbReference type="Pfam" id="PF09335"/>
    </source>
</evidence>
<comment type="subcellular location">
    <subcellularLocation>
        <location evidence="1 7">Cell membrane</location>
        <topology evidence="1 7">Multi-pass membrane protein</topology>
    </subcellularLocation>
</comment>
<keyword evidence="5 7" id="KW-1133">Transmembrane helix</keyword>
<dbReference type="RefSeq" id="WP_344653065.1">
    <property type="nucleotide sequence ID" value="NZ_BAAAGX010000029.1"/>
</dbReference>
<evidence type="ECO:0000256" key="3">
    <source>
        <dbReference type="ARBA" id="ARBA00022475"/>
    </source>
</evidence>
<evidence type="ECO:0000256" key="4">
    <source>
        <dbReference type="ARBA" id="ARBA00022692"/>
    </source>
</evidence>
<dbReference type="InterPro" id="IPR032816">
    <property type="entry name" value="VTT_dom"/>
</dbReference>
<evidence type="ECO:0000256" key="5">
    <source>
        <dbReference type="ARBA" id="ARBA00022989"/>
    </source>
</evidence>
<evidence type="ECO:0000256" key="6">
    <source>
        <dbReference type="ARBA" id="ARBA00023136"/>
    </source>
</evidence>
<dbReference type="PANTHER" id="PTHR30353">
    <property type="entry name" value="INNER MEMBRANE PROTEIN DEDA-RELATED"/>
    <property type="match status" value="1"/>
</dbReference>
<dbReference type="Proteomes" id="UP001500967">
    <property type="component" value="Unassembled WGS sequence"/>
</dbReference>
<keyword evidence="10" id="KW-1185">Reference proteome</keyword>
<organism evidence="9 10">
    <name type="scientific">Cryptosporangium japonicum</name>
    <dbReference type="NCBI Taxonomy" id="80872"/>
    <lineage>
        <taxon>Bacteria</taxon>
        <taxon>Bacillati</taxon>
        <taxon>Actinomycetota</taxon>
        <taxon>Actinomycetes</taxon>
        <taxon>Cryptosporangiales</taxon>
        <taxon>Cryptosporangiaceae</taxon>
        <taxon>Cryptosporangium</taxon>
    </lineage>
</organism>
<dbReference type="EMBL" id="BAAAGX010000029">
    <property type="protein sequence ID" value="GAA0271249.1"/>
    <property type="molecule type" value="Genomic_DNA"/>
</dbReference>
<evidence type="ECO:0000256" key="7">
    <source>
        <dbReference type="RuleBase" id="RU367016"/>
    </source>
</evidence>
<keyword evidence="4 7" id="KW-0812">Transmembrane</keyword>
<comment type="similarity">
    <text evidence="2 7">Belongs to the DedA family.</text>
</comment>
<keyword evidence="6 7" id="KW-0472">Membrane</keyword>
<feature type="transmembrane region" description="Helical" evidence="7">
    <location>
        <begin position="183"/>
        <end position="203"/>
    </location>
</feature>
<feature type="domain" description="VTT" evidence="8">
    <location>
        <begin position="54"/>
        <end position="172"/>
    </location>
</feature>
<keyword evidence="3 7" id="KW-1003">Cell membrane</keyword>
<name>A0ABN0V1W3_9ACTN</name>
<dbReference type="Pfam" id="PF09335">
    <property type="entry name" value="VTT_dom"/>
    <property type="match status" value="1"/>
</dbReference>
<accession>A0ABN0V1W3</accession>